<evidence type="ECO:0000256" key="5">
    <source>
        <dbReference type="ARBA" id="ARBA00024335"/>
    </source>
</evidence>
<dbReference type="Pfam" id="PF06188">
    <property type="entry name" value="HrpE"/>
    <property type="match status" value="1"/>
</dbReference>
<comment type="caution">
    <text evidence="6">The sequence shown here is derived from an EMBL/GenBank/DDBJ whole genome shotgun (WGS) entry which is preliminary data.</text>
</comment>
<accession>A0ABU5FBD3</accession>
<keyword evidence="3" id="KW-0963">Cytoplasm</keyword>
<evidence type="ECO:0000313" key="6">
    <source>
        <dbReference type="EMBL" id="MDY4298558.1"/>
    </source>
</evidence>
<gene>
    <name evidence="6" type="primary">sctL</name>
    <name evidence="6" type="ORF">SO486_00925</name>
</gene>
<dbReference type="Proteomes" id="UP001277967">
    <property type="component" value="Unassembled WGS sequence"/>
</dbReference>
<evidence type="ECO:0000256" key="4">
    <source>
        <dbReference type="ARBA" id="ARBA00022927"/>
    </source>
</evidence>
<protein>
    <submittedName>
        <fullName evidence="6">Type III secretion system stator protein SctL</fullName>
    </submittedName>
</protein>
<keyword evidence="7" id="KW-1185">Reference proteome</keyword>
<evidence type="ECO:0000256" key="1">
    <source>
        <dbReference type="ARBA" id="ARBA00004496"/>
    </source>
</evidence>
<name>A0ABU5FBD3_9PSED</name>
<evidence type="ECO:0000256" key="2">
    <source>
        <dbReference type="ARBA" id="ARBA00022448"/>
    </source>
</evidence>
<sequence length="197" mass="22585">MLCRHTIELRSDASGARASLIRREELAHWEHATHLLSGAKAQADELISMAEKKCEAMLEQASLDIWQRADAQLQQWERDRQAMCDNLERYATAITNQAIRCLLDETPAPQRLAALLKHLLESQVQEVSATLFCHPLDLEEIRQGLARHKSRIWKLSADDTVHLQTLVLKTDEGDFRISWDAMLDTFFKQGKDNLIEI</sequence>
<dbReference type="InterPro" id="IPR012842">
    <property type="entry name" value="T3SS_SctL/SctL2"/>
</dbReference>
<proteinExistence type="inferred from homology"/>
<dbReference type="InterPro" id="IPR009335">
    <property type="entry name" value="T3SS_HrpE/ATPase_suE"/>
</dbReference>
<dbReference type="EMBL" id="JAXGGE010000001">
    <property type="protein sequence ID" value="MDY4298558.1"/>
    <property type="molecule type" value="Genomic_DNA"/>
</dbReference>
<keyword evidence="2" id="KW-0813">Transport</keyword>
<evidence type="ECO:0000313" key="7">
    <source>
        <dbReference type="Proteomes" id="UP001277967"/>
    </source>
</evidence>
<reference evidence="6 7" key="1">
    <citation type="submission" date="2023-11" db="EMBL/GenBank/DDBJ databases">
        <title>Genome sequence of Pseudomonas salmasensis Strain SLU99.</title>
        <authorList>
            <person name="Ghadamgahi F."/>
            <person name="Kalyandurg P.B."/>
            <person name="Catara V."/>
            <person name="Vetukuri R."/>
            <person name="Ghosh S."/>
        </authorList>
    </citation>
    <scope>NUCLEOTIDE SEQUENCE [LARGE SCALE GENOMIC DNA]</scope>
    <source>
        <strain evidence="6 7">SLU99</strain>
    </source>
</reference>
<comment type="similarity">
    <text evidence="5">Belongs to the SctL stator family.</text>
</comment>
<dbReference type="RefSeq" id="WP_320745861.1">
    <property type="nucleotide sequence ID" value="NZ_JAXGGE010000001.1"/>
</dbReference>
<comment type="subcellular location">
    <subcellularLocation>
        <location evidence="1">Cytoplasm</location>
    </subcellularLocation>
</comment>
<evidence type="ECO:0000256" key="3">
    <source>
        <dbReference type="ARBA" id="ARBA00022490"/>
    </source>
</evidence>
<dbReference type="NCBIfam" id="TIGR02499">
    <property type="entry name" value="HrpE_YscL_not"/>
    <property type="match status" value="1"/>
</dbReference>
<organism evidence="6 7">
    <name type="scientific">Pseudomonas salmasensis</name>
    <dbReference type="NCBI Taxonomy" id="2745514"/>
    <lineage>
        <taxon>Bacteria</taxon>
        <taxon>Pseudomonadati</taxon>
        <taxon>Pseudomonadota</taxon>
        <taxon>Gammaproteobacteria</taxon>
        <taxon>Pseudomonadales</taxon>
        <taxon>Pseudomonadaceae</taxon>
        <taxon>Pseudomonas</taxon>
    </lineage>
</organism>
<keyword evidence="4" id="KW-0653">Protein transport</keyword>